<evidence type="ECO:0000256" key="2">
    <source>
        <dbReference type="ARBA" id="ARBA00022723"/>
    </source>
</evidence>
<dbReference type="SUPFAM" id="SSF51621">
    <property type="entry name" value="Phosphoenolpyruvate/pyruvate domain"/>
    <property type="match status" value="1"/>
</dbReference>
<gene>
    <name evidence="4" type="ORF">HV823_11505</name>
</gene>
<evidence type="ECO:0000313" key="5">
    <source>
        <dbReference type="Proteomes" id="UP000659172"/>
    </source>
</evidence>
<keyword evidence="3" id="KW-0460">Magnesium</keyword>
<dbReference type="Proteomes" id="UP000659172">
    <property type="component" value="Unassembled WGS sequence"/>
</dbReference>
<protein>
    <submittedName>
        <fullName evidence="4">Uncharacterized protein</fullName>
    </submittedName>
</protein>
<evidence type="ECO:0000256" key="1">
    <source>
        <dbReference type="ARBA" id="ARBA00001946"/>
    </source>
</evidence>
<dbReference type="PANTHER" id="PTHR32308:SF0">
    <property type="entry name" value="HPCH_HPAI ALDOLASE_CITRATE LYASE DOMAIN-CONTAINING PROTEIN"/>
    <property type="match status" value="1"/>
</dbReference>
<name>A0ABX2QGX9_9HYPH</name>
<reference evidence="4 5" key="1">
    <citation type="submission" date="2020-06" db="EMBL/GenBank/DDBJ databases">
        <title>Rhizobium sp.nov. isolated from the tomato plant.</title>
        <authorList>
            <person name="Thin K.K."/>
            <person name="Zhang X."/>
            <person name="He S."/>
        </authorList>
    </citation>
    <scope>NUCLEOTIDE SEQUENCE [LARGE SCALE GENOMIC DNA]</scope>
    <source>
        <strain evidence="4 5">DBTS2</strain>
    </source>
</reference>
<dbReference type="PANTHER" id="PTHR32308">
    <property type="entry name" value="LYASE BETA SUBUNIT, PUTATIVE (AFU_ORTHOLOGUE AFUA_4G13030)-RELATED"/>
    <property type="match status" value="1"/>
</dbReference>
<dbReference type="Gene3D" id="3.20.20.60">
    <property type="entry name" value="Phosphoenolpyruvate-binding domains"/>
    <property type="match status" value="1"/>
</dbReference>
<comment type="caution">
    <text evidence="4">The sequence shown here is derived from an EMBL/GenBank/DDBJ whole genome shotgun (WGS) entry which is preliminary data.</text>
</comment>
<dbReference type="InterPro" id="IPR015813">
    <property type="entry name" value="Pyrv/PenolPyrv_kinase-like_dom"/>
</dbReference>
<dbReference type="EMBL" id="JABXYK010000006">
    <property type="protein sequence ID" value="NVP55878.1"/>
    <property type="molecule type" value="Genomic_DNA"/>
</dbReference>
<evidence type="ECO:0000256" key="3">
    <source>
        <dbReference type="ARBA" id="ARBA00022842"/>
    </source>
</evidence>
<dbReference type="InterPro" id="IPR040442">
    <property type="entry name" value="Pyrv_kinase-like_dom_sf"/>
</dbReference>
<accession>A0ABX2QGX9</accession>
<proteinExistence type="predicted"/>
<evidence type="ECO:0000313" key="4">
    <source>
        <dbReference type="EMBL" id="NVP55878.1"/>
    </source>
</evidence>
<organism evidence="4 5">
    <name type="scientific">Mycoplana rhizolycopersici</name>
    <dbReference type="NCBI Taxonomy" id="2746702"/>
    <lineage>
        <taxon>Bacteria</taxon>
        <taxon>Pseudomonadati</taxon>
        <taxon>Pseudomonadota</taxon>
        <taxon>Alphaproteobacteria</taxon>
        <taxon>Hyphomicrobiales</taxon>
        <taxon>Rhizobiaceae</taxon>
        <taxon>Mycoplana</taxon>
    </lineage>
</organism>
<keyword evidence="5" id="KW-1185">Reference proteome</keyword>
<dbReference type="RefSeq" id="WP_176949867.1">
    <property type="nucleotide sequence ID" value="NZ_JABXYK010000006.1"/>
</dbReference>
<sequence length="217" mass="22482">MAETLHSLLLVESGAAPQTPSGADAIICRAASVGGPAAGDPVVLRIEDDDEASLRAIVRLRPRAVTLEHWHTGADLQQLDVLLSVAEAEEGIPQGHTRILAWTDGVLPPPFAETGIAGKSHRLAGLIWDWRSLAAALGATRTFNRAGEWTPAFAHGRAATLLAATAAGVAAYDVAPPGDGEGFAENCRDARADGFSGRVALQPTQLAAINAAFGEPC</sequence>
<keyword evidence="2" id="KW-0479">Metal-binding</keyword>
<comment type="cofactor">
    <cofactor evidence="1">
        <name>Mg(2+)</name>
        <dbReference type="ChEBI" id="CHEBI:18420"/>
    </cofactor>
</comment>